<dbReference type="Gene3D" id="3.30.2350.10">
    <property type="entry name" value="Pseudouridine synthase"/>
    <property type="match status" value="1"/>
</dbReference>
<dbReference type="InterPro" id="IPR050188">
    <property type="entry name" value="RluA_PseudoU_synthase"/>
</dbReference>
<feature type="domain" description="RNA-binding S4" evidence="10">
    <location>
        <begin position="20"/>
        <end position="78"/>
    </location>
</feature>
<keyword evidence="11" id="KW-0456">Lyase</keyword>
<comment type="catalytic activity">
    <reaction evidence="9">
        <text>a uridine in RNA = a pseudouridine in RNA</text>
        <dbReference type="Rhea" id="RHEA:48348"/>
        <dbReference type="Rhea" id="RHEA-COMP:12068"/>
        <dbReference type="Rhea" id="RHEA-COMP:12069"/>
        <dbReference type="ChEBI" id="CHEBI:65314"/>
        <dbReference type="ChEBI" id="CHEBI:65315"/>
    </reaction>
</comment>
<dbReference type="GO" id="GO:0160141">
    <property type="term" value="F:23S rRNA pseudouridine(955/2504/2580) synthase activity"/>
    <property type="evidence" value="ECO:0007669"/>
    <property type="project" value="UniProtKB-EC"/>
</dbReference>
<name>A0A654KI73_TAYEM</name>
<dbReference type="Gene3D" id="3.10.290.10">
    <property type="entry name" value="RNA-binding S4 domain"/>
    <property type="match status" value="1"/>
</dbReference>
<dbReference type="SMART" id="SM00363">
    <property type="entry name" value="S4"/>
    <property type="match status" value="1"/>
</dbReference>
<dbReference type="CDD" id="cd02869">
    <property type="entry name" value="PseudoU_synth_RluA_like"/>
    <property type="match status" value="1"/>
</dbReference>
<dbReference type="CDD" id="cd00165">
    <property type="entry name" value="S4"/>
    <property type="match status" value="1"/>
</dbReference>
<evidence type="ECO:0000256" key="4">
    <source>
        <dbReference type="ARBA" id="ARBA00022552"/>
    </source>
</evidence>
<evidence type="ECO:0000256" key="8">
    <source>
        <dbReference type="PROSITE-ProRule" id="PRU00182"/>
    </source>
</evidence>
<protein>
    <recommendedName>
        <fullName evidence="9">Pseudouridine synthase</fullName>
        <ecNumber evidence="9">5.4.99.-</ecNumber>
    </recommendedName>
</protein>
<dbReference type="EMBL" id="CP002456">
    <property type="protein sequence ID" value="ADU92014.1"/>
    <property type="molecule type" value="Genomic_DNA"/>
</dbReference>
<dbReference type="EC" id="5.4.99.-" evidence="9"/>
<evidence type="ECO:0000313" key="11">
    <source>
        <dbReference type="EMBL" id="ADU92014.1"/>
    </source>
</evidence>
<reference evidence="11 12" key="1">
    <citation type="journal article" date="2011" name="J. Bacteriol.">
        <title>Genome sequence of Taylorella equigenitalis MCE9, the causative agent of contagious equine metritis.</title>
        <authorList>
            <person name="Hebert L."/>
            <person name="Moumen B."/>
            <person name="Duquesne F."/>
            <person name="Breuil M.F."/>
            <person name="Laugier C."/>
            <person name="Batto J.M."/>
            <person name="Renault P."/>
            <person name="Petry S."/>
        </authorList>
    </citation>
    <scope>NUCLEOTIDE SEQUENCE [LARGE SCALE GENOMIC DNA]</scope>
    <source>
        <strain evidence="11 12">MCE9</strain>
    </source>
</reference>
<dbReference type="Proteomes" id="UP000007472">
    <property type="component" value="Chromosome"/>
</dbReference>
<dbReference type="PANTHER" id="PTHR21600:SF92">
    <property type="entry name" value="RIBOSOMAL LARGE SUBUNIT PSEUDOURIDINE SYNTHASE C"/>
    <property type="match status" value="1"/>
</dbReference>
<evidence type="ECO:0000313" key="12">
    <source>
        <dbReference type="Proteomes" id="UP000007472"/>
    </source>
</evidence>
<dbReference type="InterPro" id="IPR006224">
    <property type="entry name" value="PsdUridine_synth_RluA-like_CS"/>
</dbReference>
<organism evidence="11 12">
    <name type="scientific">Taylorella equigenitalis (strain MCE9)</name>
    <dbReference type="NCBI Taxonomy" id="937774"/>
    <lineage>
        <taxon>Bacteria</taxon>
        <taxon>Pseudomonadati</taxon>
        <taxon>Pseudomonadota</taxon>
        <taxon>Betaproteobacteria</taxon>
        <taxon>Burkholderiales</taxon>
        <taxon>Alcaligenaceae</taxon>
        <taxon>Taylorella</taxon>
    </lineage>
</organism>
<comment type="similarity">
    <text evidence="3 9">Belongs to the pseudouridine synthase RluA family.</text>
</comment>
<evidence type="ECO:0000256" key="3">
    <source>
        <dbReference type="ARBA" id="ARBA00010876"/>
    </source>
</evidence>
<evidence type="ECO:0000256" key="9">
    <source>
        <dbReference type="RuleBase" id="RU362028"/>
    </source>
</evidence>
<dbReference type="InterPro" id="IPR036986">
    <property type="entry name" value="S4_RNA-bd_sf"/>
</dbReference>
<dbReference type="GO" id="GO:0003723">
    <property type="term" value="F:RNA binding"/>
    <property type="evidence" value="ECO:0007669"/>
    <property type="project" value="UniProtKB-KW"/>
</dbReference>
<evidence type="ECO:0000256" key="1">
    <source>
        <dbReference type="ARBA" id="ARBA00000381"/>
    </source>
</evidence>
<evidence type="ECO:0000259" key="10">
    <source>
        <dbReference type="SMART" id="SM00363"/>
    </source>
</evidence>
<sequence>MTISLPSVKYVQVDDSSDGQRIDNFLIKFSKGVPKSHIYKAIRSGQVRVNKGRVNSECRIHTGDEIRIPPFRLPQEQPKSFIPTRNFDIIFEDDYFLIINKPAGVAVHGGSGVSYGVIEQIRTSRPDSKFLELVHRLDKETSGLLIIAKKRSALVALQDMIRQSKLHKSYYALIKGNWPEKLKDIKLPLYKYLTPQGERRVKVDAENGKYAHSKVRKVEKVGEFELLSVQILTGRTHQIRVHLRSSGFPIVGDEKYGDDALTLHVKKLGFNRMFLHAYILSFVHPITEKRLEFKIDLPDDCKSLLKKLNI</sequence>
<dbReference type="InterPro" id="IPR020103">
    <property type="entry name" value="PsdUridine_synth_cat_dom_sf"/>
</dbReference>
<gene>
    <name evidence="11" type="ordered locus">TEQUI_1090</name>
</gene>
<dbReference type="InterPro" id="IPR006225">
    <property type="entry name" value="PsdUridine_synth_RluC/D"/>
</dbReference>
<dbReference type="PROSITE" id="PS50889">
    <property type="entry name" value="S4"/>
    <property type="match status" value="1"/>
</dbReference>
<dbReference type="InterPro" id="IPR006145">
    <property type="entry name" value="PsdUridine_synth_RsuA/RluA"/>
</dbReference>
<dbReference type="InterPro" id="IPR002942">
    <property type="entry name" value="S4_RNA-bd"/>
</dbReference>
<feature type="active site" evidence="7">
    <location>
        <position position="138"/>
    </location>
</feature>
<accession>A0A654KI73</accession>
<dbReference type="Pfam" id="PF01479">
    <property type="entry name" value="S4"/>
    <property type="match status" value="1"/>
</dbReference>
<dbReference type="AlphaFoldDB" id="A0A654KI73"/>
<dbReference type="SUPFAM" id="SSF55120">
    <property type="entry name" value="Pseudouridine synthase"/>
    <property type="match status" value="1"/>
</dbReference>
<dbReference type="Pfam" id="PF00849">
    <property type="entry name" value="PseudoU_synth_2"/>
    <property type="match status" value="1"/>
</dbReference>
<comment type="function">
    <text evidence="2">Responsible for synthesis of pseudouridine from uracil at positions 955, 2504 and 2580 in 23S ribosomal RNA.</text>
</comment>
<dbReference type="KEGG" id="teq:TEQUI_1090"/>
<dbReference type="PROSITE" id="PS01129">
    <property type="entry name" value="PSI_RLU"/>
    <property type="match status" value="1"/>
</dbReference>
<evidence type="ECO:0000256" key="2">
    <source>
        <dbReference type="ARBA" id="ARBA00002876"/>
    </source>
</evidence>
<dbReference type="NCBIfam" id="TIGR00005">
    <property type="entry name" value="rluA_subfam"/>
    <property type="match status" value="1"/>
</dbReference>
<evidence type="ECO:0000256" key="5">
    <source>
        <dbReference type="ARBA" id="ARBA00022884"/>
    </source>
</evidence>
<evidence type="ECO:0000256" key="7">
    <source>
        <dbReference type="PIRSR" id="PIRSR606225-1"/>
    </source>
</evidence>
<proteinExistence type="inferred from homology"/>
<dbReference type="SUPFAM" id="SSF55174">
    <property type="entry name" value="Alpha-L RNA-binding motif"/>
    <property type="match status" value="1"/>
</dbReference>
<keyword evidence="5 8" id="KW-0694">RNA-binding</keyword>
<comment type="catalytic activity">
    <reaction evidence="1">
        <text>uridine(955/2504/2580) in 23S rRNA = pseudouridine(955/2504/2580) in 23S rRNA</text>
        <dbReference type="Rhea" id="RHEA:42528"/>
        <dbReference type="Rhea" id="RHEA-COMP:10099"/>
        <dbReference type="Rhea" id="RHEA-COMP:10100"/>
        <dbReference type="ChEBI" id="CHEBI:65314"/>
        <dbReference type="ChEBI" id="CHEBI:65315"/>
        <dbReference type="EC" id="5.4.99.24"/>
    </reaction>
</comment>
<keyword evidence="4" id="KW-0698">rRNA processing</keyword>
<dbReference type="GO" id="GO:0000455">
    <property type="term" value="P:enzyme-directed rRNA pseudouridine synthesis"/>
    <property type="evidence" value="ECO:0007669"/>
    <property type="project" value="UniProtKB-ARBA"/>
</dbReference>
<dbReference type="GO" id="GO:0016829">
    <property type="term" value="F:lyase activity"/>
    <property type="evidence" value="ECO:0007669"/>
    <property type="project" value="UniProtKB-KW"/>
</dbReference>
<dbReference type="PANTHER" id="PTHR21600">
    <property type="entry name" value="MITOCHONDRIAL RNA PSEUDOURIDINE SYNTHASE"/>
    <property type="match status" value="1"/>
</dbReference>
<evidence type="ECO:0000256" key="6">
    <source>
        <dbReference type="ARBA" id="ARBA00023235"/>
    </source>
</evidence>
<keyword evidence="6 9" id="KW-0413">Isomerase</keyword>